<keyword evidence="5" id="KW-0653">Protein transport</keyword>
<evidence type="ECO:0000259" key="11">
    <source>
        <dbReference type="PROSITE" id="PS50192"/>
    </source>
</evidence>
<dbReference type="InterPro" id="IPR000727">
    <property type="entry name" value="T_SNARE_dom"/>
</dbReference>
<dbReference type="InterPro" id="IPR006012">
    <property type="entry name" value="Syntaxin/epimorphin_CS"/>
</dbReference>
<sequence length="337" mass="38823">MSQVRNLTELFFMLRNNVLYSKNVYSDTRNSDNVGLLDRQSGEGNNLIEQPSWICKYDEAQYLLSKIKSRVDDLLRVQNSTARSVLSESREDEKKVQEYAKDIYKLIGTCHSHVKSLSSSTRANNRLESILLQNVEKNLLMALQNITERFRMNQTAFIDEQNNMEQKSRVFFDNISTNIESMGNNSVDTFDNFLNMNVPSSSGGGGGRAFNANDDDLLDEYFQLPGALSINQKQLMLIEADNTKMIQSREKEVTKIVNKIVDLNTIFKDLAQLVQEQGTILDRIDYNVESTQTRVFEGYKQLQTAEKYQRKNRKIYCIVILAGMIMFMIILIIFTKF</sequence>
<feature type="domain" description="T-SNARE coiled-coil homology" evidence="11">
    <location>
        <begin position="243"/>
        <end position="305"/>
    </location>
</feature>
<dbReference type="GO" id="GO:0048278">
    <property type="term" value="P:vesicle docking"/>
    <property type="evidence" value="ECO:0007669"/>
    <property type="project" value="TreeGrafter"/>
</dbReference>
<dbReference type="PROSITE" id="PS50192">
    <property type="entry name" value="T_SNARE"/>
    <property type="match status" value="1"/>
</dbReference>
<dbReference type="EMBL" id="GFDL01003731">
    <property type="protein sequence ID" value="JAV31314.1"/>
    <property type="molecule type" value="Transcribed_RNA"/>
</dbReference>
<evidence type="ECO:0000256" key="8">
    <source>
        <dbReference type="ARBA" id="ARBA00023054"/>
    </source>
</evidence>
<accession>A0A1Q3FUQ4</accession>
<keyword evidence="6 10" id="KW-1133">Transmembrane helix</keyword>
<evidence type="ECO:0000256" key="7">
    <source>
        <dbReference type="ARBA" id="ARBA00023034"/>
    </source>
</evidence>
<evidence type="ECO:0000313" key="12">
    <source>
        <dbReference type="EMBL" id="JAV31314.1"/>
    </source>
</evidence>
<comment type="subcellular location">
    <subcellularLocation>
        <location evidence="1">Golgi apparatus membrane</location>
        <topology evidence="1">Single-pass type IV membrane protein</topology>
    </subcellularLocation>
</comment>
<dbReference type="InterPro" id="IPR045242">
    <property type="entry name" value="Syntaxin"/>
</dbReference>
<dbReference type="GO" id="GO:0000139">
    <property type="term" value="C:Golgi membrane"/>
    <property type="evidence" value="ECO:0007669"/>
    <property type="project" value="UniProtKB-SubCell"/>
</dbReference>
<dbReference type="PANTHER" id="PTHR19957">
    <property type="entry name" value="SYNTAXIN"/>
    <property type="match status" value="1"/>
</dbReference>
<keyword evidence="8" id="KW-0175">Coiled coil</keyword>
<dbReference type="PANTHER" id="PTHR19957:SF83">
    <property type="entry name" value="SYNTAXIN-16"/>
    <property type="match status" value="1"/>
</dbReference>
<keyword evidence="4 10" id="KW-0812">Transmembrane</keyword>
<evidence type="ECO:0000256" key="6">
    <source>
        <dbReference type="ARBA" id="ARBA00022989"/>
    </source>
</evidence>
<name>A0A1Q3FUQ4_CULTA</name>
<evidence type="ECO:0000256" key="2">
    <source>
        <dbReference type="ARBA" id="ARBA00009063"/>
    </source>
</evidence>
<reference evidence="12" key="1">
    <citation type="submission" date="2017-01" db="EMBL/GenBank/DDBJ databases">
        <title>A deep insight into the sialotranscriptome of adult male and female Cluex tarsalis mosquitoes.</title>
        <authorList>
            <person name="Ribeiro J.M."/>
            <person name="Moreira F."/>
            <person name="Bernard K.A."/>
            <person name="Calvo E."/>
        </authorList>
    </citation>
    <scope>NUCLEOTIDE SEQUENCE</scope>
    <source>
        <strain evidence="12">Kern County</strain>
        <tissue evidence="12">Salivary glands</tissue>
    </source>
</reference>
<comment type="similarity">
    <text evidence="2">Belongs to the syntaxin family.</text>
</comment>
<dbReference type="PROSITE" id="PS00914">
    <property type="entry name" value="SYNTAXIN"/>
    <property type="match status" value="1"/>
</dbReference>
<dbReference type="GO" id="GO:0031201">
    <property type="term" value="C:SNARE complex"/>
    <property type="evidence" value="ECO:0007669"/>
    <property type="project" value="TreeGrafter"/>
</dbReference>
<evidence type="ECO:0000256" key="1">
    <source>
        <dbReference type="ARBA" id="ARBA00004409"/>
    </source>
</evidence>
<evidence type="ECO:0000256" key="4">
    <source>
        <dbReference type="ARBA" id="ARBA00022692"/>
    </source>
</evidence>
<dbReference type="GO" id="GO:0006886">
    <property type="term" value="P:intracellular protein transport"/>
    <property type="evidence" value="ECO:0007669"/>
    <property type="project" value="InterPro"/>
</dbReference>
<dbReference type="Pfam" id="PF05739">
    <property type="entry name" value="SNARE"/>
    <property type="match status" value="1"/>
</dbReference>
<keyword evidence="3" id="KW-0813">Transport</keyword>
<evidence type="ECO:0000256" key="3">
    <source>
        <dbReference type="ARBA" id="ARBA00022448"/>
    </source>
</evidence>
<dbReference type="FunFam" id="1.20.5.110:FF:000081">
    <property type="entry name" value="Syntaxin 16"/>
    <property type="match status" value="1"/>
</dbReference>
<organism evidence="12">
    <name type="scientific">Culex tarsalis</name>
    <name type="common">Encephalitis mosquito</name>
    <dbReference type="NCBI Taxonomy" id="7177"/>
    <lineage>
        <taxon>Eukaryota</taxon>
        <taxon>Metazoa</taxon>
        <taxon>Ecdysozoa</taxon>
        <taxon>Arthropoda</taxon>
        <taxon>Hexapoda</taxon>
        <taxon>Insecta</taxon>
        <taxon>Pterygota</taxon>
        <taxon>Neoptera</taxon>
        <taxon>Endopterygota</taxon>
        <taxon>Diptera</taxon>
        <taxon>Nematocera</taxon>
        <taxon>Culicoidea</taxon>
        <taxon>Culicidae</taxon>
        <taxon>Culicinae</taxon>
        <taxon>Culicini</taxon>
        <taxon>Culex</taxon>
        <taxon>Culex</taxon>
    </lineage>
</organism>
<dbReference type="GO" id="GO:0000149">
    <property type="term" value="F:SNARE binding"/>
    <property type="evidence" value="ECO:0007669"/>
    <property type="project" value="TreeGrafter"/>
</dbReference>
<keyword evidence="9 10" id="KW-0472">Membrane</keyword>
<dbReference type="SMART" id="SM00397">
    <property type="entry name" value="t_SNARE"/>
    <property type="match status" value="1"/>
</dbReference>
<dbReference type="SUPFAM" id="SSF47661">
    <property type="entry name" value="t-snare proteins"/>
    <property type="match status" value="1"/>
</dbReference>
<feature type="transmembrane region" description="Helical" evidence="10">
    <location>
        <begin position="315"/>
        <end position="334"/>
    </location>
</feature>
<dbReference type="Gene3D" id="1.20.58.70">
    <property type="match status" value="1"/>
</dbReference>
<evidence type="ECO:0000256" key="9">
    <source>
        <dbReference type="ARBA" id="ARBA00023136"/>
    </source>
</evidence>
<keyword evidence="7" id="KW-0333">Golgi apparatus</keyword>
<dbReference type="GO" id="GO:0006906">
    <property type="term" value="P:vesicle fusion"/>
    <property type="evidence" value="ECO:0007669"/>
    <property type="project" value="TreeGrafter"/>
</dbReference>
<proteinExistence type="inferred from homology"/>
<evidence type="ECO:0000256" key="5">
    <source>
        <dbReference type="ARBA" id="ARBA00022927"/>
    </source>
</evidence>
<dbReference type="CDD" id="cd15845">
    <property type="entry name" value="SNARE_syntaxin16"/>
    <property type="match status" value="1"/>
</dbReference>
<protein>
    <submittedName>
        <fullName evidence="12">Putative snare protein tlg2/syntaxin 16</fullName>
    </submittedName>
</protein>
<dbReference type="GO" id="GO:0005484">
    <property type="term" value="F:SNAP receptor activity"/>
    <property type="evidence" value="ECO:0007669"/>
    <property type="project" value="InterPro"/>
</dbReference>
<dbReference type="InterPro" id="IPR010989">
    <property type="entry name" value="SNARE"/>
</dbReference>
<evidence type="ECO:0000256" key="10">
    <source>
        <dbReference type="SAM" id="Phobius"/>
    </source>
</evidence>
<dbReference type="AlphaFoldDB" id="A0A1Q3FUQ4"/>